<dbReference type="AlphaFoldDB" id="A0A8B7UK41"/>
<keyword evidence="2" id="KW-0694">RNA-binding</keyword>
<dbReference type="Pfam" id="PF16005">
    <property type="entry name" value="MOEP19"/>
    <property type="match status" value="1"/>
</dbReference>
<evidence type="ECO:0000313" key="4">
    <source>
        <dbReference type="RefSeq" id="XP_020019339.1"/>
    </source>
</evidence>
<evidence type="ECO:0000256" key="2">
    <source>
        <dbReference type="ARBA" id="ARBA00022884"/>
    </source>
</evidence>
<proteinExistence type="inferred from homology"/>
<dbReference type="PANTHER" id="PTHR31368">
    <property type="entry name" value="DEVELOPMENT PLURPOTENCY-ASSOCIATED PROTEIN 1/5 FAMILY MEMBER"/>
    <property type="match status" value="1"/>
</dbReference>
<gene>
    <name evidence="4" type="primary">LOC109686439</name>
</gene>
<dbReference type="CDD" id="cd12795">
    <property type="entry name" value="FILIA_N_like"/>
    <property type="match status" value="1"/>
</dbReference>
<dbReference type="PANTHER" id="PTHR31368:SF6">
    <property type="entry name" value="KH HOMOLOGY DOMAIN-CONTAINING PROTEIN 1"/>
    <property type="match status" value="1"/>
</dbReference>
<dbReference type="GO" id="GO:0005737">
    <property type="term" value="C:cytoplasm"/>
    <property type="evidence" value="ECO:0007669"/>
    <property type="project" value="TreeGrafter"/>
</dbReference>
<reference evidence="4" key="1">
    <citation type="submission" date="2025-08" db="UniProtKB">
        <authorList>
            <consortium name="RefSeq"/>
        </authorList>
    </citation>
    <scope>IDENTIFICATION</scope>
    <source>
        <tissue evidence="4">Leukocyte</tissue>
    </source>
</reference>
<sequence>MSSLGHRAWWAVPGHFSAPLVFYLEEDLEEYIFGQGDAYLRCIELHSHTLIQLEQWFTATGQTRVTLVGPLQARQWLVDMVWSLGSRDHFSRARGLEMLRRVRSQPLTKDDLATSSKMQSDTWDLPFVSRISGTISLEVPNTFPHKLLRLGFYWSSLYP</sequence>
<dbReference type="InterPro" id="IPR031952">
    <property type="entry name" value="MOEP19_KH-like"/>
</dbReference>
<dbReference type="Gene3D" id="3.30.1370.10">
    <property type="entry name" value="K Homology domain, type 1"/>
    <property type="match status" value="1"/>
</dbReference>
<dbReference type="OrthoDB" id="9835352at2759"/>
<protein>
    <submittedName>
        <fullName evidence="4">KH homology domain-containing protein 1-like</fullName>
    </submittedName>
</protein>
<dbReference type="RefSeq" id="XP_020019339.1">
    <property type="nucleotide sequence ID" value="XM_020163750.1"/>
</dbReference>
<name>A0A8B7UK41_CASCN</name>
<dbReference type="InterPro" id="IPR036612">
    <property type="entry name" value="KH_dom_type_1_sf"/>
</dbReference>
<organism evidence="4">
    <name type="scientific">Castor canadensis</name>
    <name type="common">American beaver</name>
    <dbReference type="NCBI Taxonomy" id="51338"/>
    <lineage>
        <taxon>Eukaryota</taxon>
        <taxon>Metazoa</taxon>
        <taxon>Chordata</taxon>
        <taxon>Craniata</taxon>
        <taxon>Vertebrata</taxon>
        <taxon>Euteleostomi</taxon>
        <taxon>Mammalia</taxon>
        <taxon>Eutheria</taxon>
        <taxon>Euarchontoglires</taxon>
        <taxon>Glires</taxon>
        <taxon>Rodentia</taxon>
        <taxon>Castorimorpha</taxon>
        <taxon>Castoridae</taxon>
        <taxon>Castor</taxon>
    </lineage>
</organism>
<comment type="similarity">
    <text evidence="1">Belongs to the KHDC1 family.</text>
</comment>
<evidence type="ECO:0000256" key="1">
    <source>
        <dbReference type="ARBA" id="ARBA00009081"/>
    </source>
</evidence>
<accession>A0A8B7UK41</accession>
<feature type="domain" description="KH-like RNA-binding" evidence="3">
    <location>
        <begin position="7"/>
        <end position="89"/>
    </location>
</feature>
<dbReference type="KEGG" id="ccan:109686439"/>
<evidence type="ECO:0000259" key="3">
    <source>
        <dbReference type="Pfam" id="PF16005"/>
    </source>
</evidence>
<dbReference type="GO" id="GO:0003723">
    <property type="term" value="F:RNA binding"/>
    <property type="evidence" value="ECO:0007669"/>
    <property type="project" value="UniProtKB-KW"/>
</dbReference>